<dbReference type="GO" id="GO:0006508">
    <property type="term" value="P:proteolysis"/>
    <property type="evidence" value="ECO:0007669"/>
    <property type="project" value="UniProtKB-KW"/>
</dbReference>
<feature type="transmembrane region" description="Helical" evidence="13">
    <location>
        <begin position="53"/>
        <end position="76"/>
    </location>
</feature>
<dbReference type="CDD" id="cd06158">
    <property type="entry name" value="S2P-M50_like_1"/>
    <property type="match status" value="1"/>
</dbReference>
<protein>
    <submittedName>
        <fullName evidence="15">Zn-dependent protease (Includes SpoIVFB)</fullName>
    </submittedName>
</protein>
<feature type="domain" description="Peptidase M50" evidence="14">
    <location>
        <begin position="93"/>
        <end position="190"/>
    </location>
</feature>
<evidence type="ECO:0000256" key="1">
    <source>
        <dbReference type="ARBA" id="ARBA00001947"/>
    </source>
</evidence>
<feature type="transmembrane region" description="Helical" evidence="13">
    <location>
        <begin position="203"/>
        <end position="227"/>
    </location>
</feature>
<evidence type="ECO:0000256" key="7">
    <source>
        <dbReference type="ARBA" id="ARBA00022723"/>
    </source>
</evidence>
<evidence type="ECO:0000256" key="13">
    <source>
        <dbReference type="SAM" id="Phobius"/>
    </source>
</evidence>
<comment type="similarity">
    <text evidence="3">Belongs to the peptidase M50B family.</text>
</comment>
<keyword evidence="16" id="KW-1185">Reference proteome</keyword>
<dbReference type="AlphaFoldDB" id="A0A1I6LA15"/>
<gene>
    <name evidence="15" type="ORF">SAMN05421771_0446</name>
</gene>
<evidence type="ECO:0000256" key="11">
    <source>
        <dbReference type="ARBA" id="ARBA00023049"/>
    </source>
</evidence>
<sequence>MSSFDVVLIVFQIFVLFFTISVQCCTQAWVALRLGDPTAKMLGRLTLNPLQHLDVWGMLVFPIYSLLRGGGLMIGWGKQVPVTQRNFKHYKRDDNITALAGPASNLGLAFTAVVLLLVLKHTMAGGVLAIQAAVLIAFHFQDIDISALPALFPIALLLYFTVIINCTLFIFNLIPIPPLDGSRILRNYLSYNALKTYDSIGMWWMLIFFVAVGPIVGIFYPIVLGVFNGLLAAL</sequence>
<keyword evidence="10 13" id="KW-1133">Transmembrane helix</keyword>
<accession>A0A1I6LA15</accession>
<keyword evidence="11" id="KW-0482">Metalloprotease</keyword>
<keyword evidence="5 15" id="KW-0645">Protease</keyword>
<dbReference type="Proteomes" id="UP000199024">
    <property type="component" value="Unassembled WGS sequence"/>
</dbReference>
<name>A0A1I6LA15_9BACT</name>
<keyword evidence="4" id="KW-1003">Cell membrane</keyword>
<dbReference type="EMBL" id="FOZL01000001">
    <property type="protein sequence ID" value="SFS00070.1"/>
    <property type="molecule type" value="Genomic_DNA"/>
</dbReference>
<keyword evidence="7" id="KW-0479">Metal-binding</keyword>
<keyword evidence="9" id="KW-0862">Zinc</keyword>
<keyword evidence="8" id="KW-0378">Hydrolase</keyword>
<evidence type="ECO:0000256" key="4">
    <source>
        <dbReference type="ARBA" id="ARBA00022475"/>
    </source>
</evidence>
<comment type="subcellular location">
    <subcellularLocation>
        <location evidence="2">Cell membrane</location>
        <topology evidence="2">Multi-pass membrane protein</topology>
    </subcellularLocation>
</comment>
<evidence type="ECO:0000259" key="14">
    <source>
        <dbReference type="Pfam" id="PF02163"/>
    </source>
</evidence>
<evidence type="ECO:0000313" key="15">
    <source>
        <dbReference type="EMBL" id="SFS00070.1"/>
    </source>
</evidence>
<dbReference type="GO" id="GO:0005886">
    <property type="term" value="C:plasma membrane"/>
    <property type="evidence" value="ECO:0007669"/>
    <property type="project" value="UniProtKB-SubCell"/>
</dbReference>
<dbReference type="InterPro" id="IPR044537">
    <property type="entry name" value="Rip2-like"/>
</dbReference>
<feature type="transmembrane region" description="Helical" evidence="13">
    <location>
        <begin position="152"/>
        <end position="174"/>
    </location>
</feature>
<dbReference type="RefSeq" id="WP_089836205.1">
    <property type="nucleotide sequence ID" value="NZ_FOZL01000001.1"/>
</dbReference>
<feature type="transmembrane region" description="Helical" evidence="13">
    <location>
        <begin position="6"/>
        <end position="32"/>
    </location>
</feature>
<keyword evidence="6 13" id="KW-0812">Transmembrane</keyword>
<feature type="transmembrane region" description="Helical" evidence="13">
    <location>
        <begin position="96"/>
        <end position="118"/>
    </location>
</feature>
<evidence type="ECO:0000256" key="8">
    <source>
        <dbReference type="ARBA" id="ARBA00022801"/>
    </source>
</evidence>
<evidence type="ECO:0000256" key="9">
    <source>
        <dbReference type="ARBA" id="ARBA00022833"/>
    </source>
</evidence>
<dbReference type="InterPro" id="IPR008915">
    <property type="entry name" value="Peptidase_M50"/>
</dbReference>
<keyword evidence="12 13" id="KW-0472">Membrane</keyword>
<evidence type="ECO:0000256" key="12">
    <source>
        <dbReference type="ARBA" id="ARBA00023136"/>
    </source>
</evidence>
<dbReference type="GO" id="GO:0046872">
    <property type="term" value="F:metal ion binding"/>
    <property type="evidence" value="ECO:0007669"/>
    <property type="project" value="UniProtKB-KW"/>
</dbReference>
<dbReference type="STRING" id="474950.SAMN05421771_0446"/>
<reference evidence="15 16" key="1">
    <citation type="submission" date="2016-10" db="EMBL/GenBank/DDBJ databases">
        <authorList>
            <person name="de Groot N.N."/>
        </authorList>
    </citation>
    <scope>NUCLEOTIDE SEQUENCE [LARGE SCALE GENOMIC DNA]</scope>
    <source>
        <strain evidence="15 16">DSM 21001</strain>
    </source>
</reference>
<organism evidence="15 16">
    <name type="scientific">Granulicella pectinivorans</name>
    <dbReference type="NCBI Taxonomy" id="474950"/>
    <lineage>
        <taxon>Bacteria</taxon>
        <taxon>Pseudomonadati</taxon>
        <taxon>Acidobacteriota</taxon>
        <taxon>Terriglobia</taxon>
        <taxon>Terriglobales</taxon>
        <taxon>Acidobacteriaceae</taxon>
        <taxon>Granulicella</taxon>
    </lineage>
</organism>
<evidence type="ECO:0000256" key="10">
    <source>
        <dbReference type="ARBA" id="ARBA00022989"/>
    </source>
</evidence>
<evidence type="ECO:0000256" key="3">
    <source>
        <dbReference type="ARBA" id="ARBA00007931"/>
    </source>
</evidence>
<evidence type="ECO:0000256" key="5">
    <source>
        <dbReference type="ARBA" id="ARBA00022670"/>
    </source>
</evidence>
<evidence type="ECO:0000256" key="6">
    <source>
        <dbReference type="ARBA" id="ARBA00022692"/>
    </source>
</evidence>
<feature type="transmembrane region" description="Helical" evidence="13">
    <location>
        <begin position="123"/>
        <end position="140"/>
    </location>
</feature>
<dbReference type="InterPro" id="IPR052348">
    <property type="entry name" value="Metallopeptidase_M50B"/>
</dbReference>
<evidence type="ECO:0000256" key="2">
    <source>
        <dbReference type="ARBA" id="ARBA00004651"/>
    </source>
</evidence>
<evidence type="ECO:0000313" key="16">
    <source>
        <dbReference type="Proteomes" id="UP000199024"/>
    </source>
</evidence>
<dbReference type="PANTHER" id="PTHR35864">
    <property type="entry name" value="ZINC METALLOPROTEASE MJ0611-RELATED"/>
    <property type="match status" value="1"/>
</dbReference>
<dbReference type="OrthoDB" id="9800627at2"/>
<proteinExistence type="inferred from homology"/>
<dbReference type="GO" id="GO:0008237">
    <property type="term" value="F:metallopeptidase activity"/>
    <property type="evidence" value="ECO:0007669"/>
    <property type="project" value="UniProtKB-KW"/>
</dbReference>
<dbReference type="PANTHER" id="PTHR35864:SF1">
    <property type="entry name" value="ZINC METALLOPROTEASE YWHC-RELATED"/>
    <property type="match status" value="1"/>
</dbReference>
<comment type="cofactor">
    <cofactor evidence="1">
        <name>Zn(2+)</name>
        <dbReference type="ChEBI" id="CHEBI:29105"/>
    </cofactor>
</comment>
<dbReference type="Pfam" id="PF02163">
    <property type="entry name" value="Peptidase_M50"/>
    <property type="match status" value="1"/>
</dbReference>